<dbReference type="Pfam" id="PF04547">
    <property type="entry name" value="Anoctamin"/>
    <property type="match status" value="1"/>
</dbReference>
<evidence type="ECO:0000259" key="8">
    <source>
        <dbReference type="Pfam" id="PF20877"/>
    </source>
</evidence>
<accession>A0A9Q8WCN4</accession>
<dbReference type="InterPro" id="IPR049452">
    <property type="entry name" value="Anoctamin_TM"/>
</dbReference>
<evidence type="ECO:0000256" key="5">
    <source>
        <dbReference type="SAM" id="Phobius"/>
    </source>
</evidence>
<reference evidence="9" key="1">
    <citation type="journal article" date="2021" name="Mol. Plant Microbe Interact.">
        <title>Complete Genome Sequence of the Plant-Pathogenic Fungus Colletotrichum lupini.</title>
        <authorList>
            <person name="Baroncelli R."/>
            <person name="Pensec F."/>
            <person name="Da Lio D."/>
            <person name="Boufleur T."/>
            <person name="Vicente I."/>
            <person name="Sarrocco S."/>
            <person name="Picot A."/>
            <person name="Baraldi E."/>
            <person name="Sukno S."/>
            <person name="Thon M."/>
            <person name="Le Floch G."/>
        </authorList>
    </citation>
    <scope>NUCLEOTIDE SEQUENCE</scope>
    <source>
        <strain evidence="9">IMI 504893</strain>
    </source>
</reference>
<dbReference type="GO" id="GO:0016020">
    <property type="term" value="C:membrane"/>
    <property type="evidence" value="ECO:0007669"/>
    <property type="project" value="UniProtKB-SubCell"/>
</dbReference>
<dbReference type="PANTHER" id="PTHR12308">
    <property type="entry name" value="ANOCTAMIN"/>
    <property type="match status" value="1"/>
</dbReference>
<dbReference type="InterPro" id="IPR013022">
    <property type="entry name" value="Xyl_isomerase-like_TIM-brl"/>
</dbReference>
<evidence type="ECO:0000256" key="4">
    <source>
        <dbReference type="ARBA" id="ARBA00023136"/>
    </source>
</evidence>
<sequence length="1425" mass="160019">MSWGFQAPYQTWKLSLARRVVRPIPKTIQSFPKKLSKSAKSAHNLCFAAVHEYGLILKVTPTFRLVSFLVEPPLLTPLPLVFLRLVASFGFWWYRHGEPGPQEPRFPCSRLCGNVNSGRAGPLTRYWSSGGSAPAKERHRGTHGLPMFQSHISPVYFAPPGPGRMFRGPSYGYSFLTYAQRLSLSHVTRHTHYHSDRTTHKGRRLDKRGVHWSVVWDVILGPTTLLQPFGRICGIQRAGSHLNWVSTPNLLPIPPLLIPFSLANYGGAPSGSSTSALRFVPFVKICPAPARGALETFLHVGGAEFPFLTLLPYIITPSPPRAARGLLPHKPQSYNDKYVVVYDFSEVDSETSVKELTTLLNELESAGLQTEVRAGYDQTLLIFVKAPRELLGNTVYKSRVKDWLYGIVPEHPGGTKTTVVDGAFEAEDILSVYHLVNWPKSLGGAGITPETGQWKNVKAIFPLHNEETNQSLMKHLSKRLFLTPDDIDSIRDLWGTKVAFYFAFIQTYLLFLTFPAITGVIAWMYFSKYSLTYAIATCVWCTVFLEYWKIQEVDLSIRWNVQGIGKVKVNRPQFKYDKIIKDEAGQEKHYFPKWKTVSRQLLQIPFVLLSALALGAIIVLVFAIEVLISEGYDGPYKNLIEYVPTCLLAIALPYISSGLEEVATMLTNYENHRTADYHEMSLTQKIFVLNIITNYLPILITAFIYVPFGDTFVPWLEGMTKGFLGAIGQKYMDDDLSFHVDADRLRDEVIALVVTGQISGFFDENIMPVLKHKAQGIYREYKRSHSKDTMLMSIVKDAPEEARFLRSARNQATLEKYNVQDDIAEIVLQFGYLALFSPVWPLIPIGFLINNIVELRTDFLKICMEHRRPPPVRTDGIGPWINSLDFLTWAGSLSTGAIVHLFGANSIGGGAWWALPITIFISEHVFLGLRSVVRFCLESIGSEQIRKQRHQRYATRVKHLEEMEANKQAGLMLSVAERERRKSIRAMGQESFWTTQIDDGASAAVGIGLIQSVKRAENAIQHQSVRLLPELVTEANTDIIGSHPRHQQTQHQHQPDFRASITRLTNRTDHYDSSKMSKITSPFNNPISFASCSIGLPRHTLEDKLAALSAAGFNGIELSFPDLQTYATQHLNKGEIAADDYHSLCEAGKLIHELCAQLNLQIMVLQPFANFEGWPKGSKQREEAFERARGWMEIMSAVGTDMLQVGSSDSPDITSSIGDLVADLAELADLLATRGFKIAYENWCWATHMPSWKDVWKIVQLANRPNLGLCLDTFQSAGGEWGDPTTESGRIETGGVSEQDLKMSYEISLQELAKTVPPEKIYFLQISDAYKVSPPLSKEPDESGLRPRGRWSHDHRPLPFDGGYLPILQFLEAVMSTGFRGWLSVEVFDGKFEEKYGDDLSGYAKKGRDGVVKMLGEMIVDESGL</sequence>
<feature type="transmembrane region" description="Helical" evidence="5">
    <location>
        <begin position="498"/>
        <end position="525"/>
    </location>
</feature>
<dbReference type="GO" id="GO:0005254">
    <property type="term" value="F:chloride channel activity"/>
    <property type="evidence" value="ECO:0007669"/>
    <property type="project" value="TreeGrafter"/>
</dbReference>
<dbReference type="GeneID" id="73338365"/>
<dbReference type="SUPFAM" id="SSF51658">
    <property type="entry name" value="Xylose isomerase-like"/>
    <property type="match status" value="1"/>
</dbReference>
<feature type="transmembrane region" description="Helical" evidence="5">
    <location>
        <begin position="601"/>
        <end position="622"/>
    </location>
</feature>
<feature type="transmembrane region" description="Helical" evidence="5">
    <location>
        <begin position="642"/>
        <end position="666"/>
    </location>
</feature>
<keyword evidence="10" id="KW-1185">Reference proteome</keyword>
<dbReference type="Pfam" id="PF20877">
    <property type="entry name" value="Anoctamin_N"/>
    <property type="match status" value="1"/>
</dbReference>
<keyword evidence="4 5" id="KW-0472">Membrane</keyword>
<dbReference type="EMBL" id="CP019474">
    <property type="protein sequence ID" value="UQC78863.1"/>
    <property type="molecule type" value="Genomic_DNA"/>
</dbReference>
<dbReference type="KEGG" id="clup:CLUP02_04342"/>
<keyword evidence="2 5" id="KW-0812">Transmembrane</keyword>
<dbReference type="Proteomes" id="UP000830671">
    <property type="component" value="Chromosome 2"/>
</dbReference>
<dbReference type="InterPro" id="IPR036237">
    <property type="entry name" value="Xyl_isomerase-like_sf"/>
</dbReference>
<comment type="subcellular location">
    <subcellularLocation>
        <location evidence="1">Membrane</location>
        <topology evidence="1">Multi-pass membrane protein</topology>
    </subcellularLocation>
</comment>
<dbReference type="GO" id="GO:0032541">
    <property type="term" value="C:cortical endoplasmic reticulum"/>
    <property type="evidence" value="ECO:0007669"/>
    <property type="project" value="TreeGrafter"/>
</dbReference>
<proteinExistence type="predicted"/>
<feature type="domain" description="Anoctamin alpha-beta plait" evidence="8">
    <location>
        <begin position="336"/>
        <end position="457"/>
    </location>
</feature>
<evidence type="ECO:0008006" key="11">
    <source>
        <dbReference type="Google" id="ProtNLM"/>
    </source>
</evidence>
<dbReference type="PANTHER" id="PTHR12308:SF77">
    <property type="entry name" value="MEMBRANE STRESS RESPONSE PROTEIN (IST2), PUTATIVE (AFU_ORTHOLOGUE AFUA_4G03330)-RELATED"/>
    <property type="match status" value="1"/>
</dbReference>
<evidence type="ECO:0000259" key="6">
    <source>
        <dbReference type="Pfam" id="PF01261"/>
    </source>
</evidence>
<dbReference type="InterPro" id="IPR049456">
    <property type="entry name" value="Anoctamin_N_fung"/>
</dbReference>
<feature type="transmembrane region" description="Helical" evidence="5">
    <location>
        <begin position="687"/>
        <end position="708"/>
    </location>
</feature>
<evidence type="ECO:0000256" key="3">
    <source>
        <dbReference type="ARBA" id="ARBA00022989"/>
    </source>
</evidence>
<evidence type="ECO:0000313" key="10">
    <source>
        <dbReference type="Proteomes" id="UP000830671"/>
    </source>
</evidence>
<dbReference type="RefSeq" id="XP_049140498.1">
    <property type="nucleotide sequence ID" value="XM_049283355.1"/>
</dbReference>
<gene>
    <name evidence="9" type="ORF">CLUP02_04342</name>
</gene>
<evidence type="ECO:0000256" key="2">
    <source>
        <dbReference type="ARBA" id="ARBA00022692"/>
    </source>
</evidence>
<dbReference type="Gene3D" id="3.20.20.150">
    <property type="entry name" value="Divalent-metal-dependent TIM barrel enzymes"/>
    <property type="match status" value="1"/>
</dbReference>
<evidence type="ECO:0000256" key="1">
    <source>
        <dbReference type="ARBA" id="ARBA00004141"/>
    </source>
</evidence>
<name>A0A9Q8WCN4_9PEZI</name>
<protein>
    <recommendedName>
        <fullName evidence="11">Xylose isomerase-like TIM barrel domain-containing protein</fullName>
    </recommendedName>
</protein>
<evidence type="ECO:0000259" key="7">
    <source>
        <dbReference type="Pfam" id="PF04547"/>
    </source>
</evidence>
<feature type="domain" description="Xylose isomerase-like TIM barrel" evidence="6">
    <location>
        <begin position="1105"/>
        <end position="1398"/>
    </location>
</feature>
<evidence type="ECO:0000313" key="9">
    <source>
        <dbReference type="EMBL" id="UQC78863.1"/>
    </source>
</evidence>
<dbReference type="InterPro" id="IPR007632">
    <property type="entry name" value="Anoctamin"/>
</dbReference>
<feature type="domain" description="Anoctamin transmembrane" evidence="7">
    <location>
        <begin position="490"/>
        <end position="951"/>
    </location>
</feature>
<dbReference type="Pfam" id="PF01261">
    <property type="entry name" value="AP_endonuc_2"/>
    <property type="match status" value="1"/>
</dbReference>
<keyword evidence="3 5" id="KW-1133">Transmembrane helix</keyword>
<organism evidence="9 10">
    <name type="scientific">Colletotrichum lupini</name>
    <dbReference type="NCBI Taxonomy" id="145971"/>
    <lineage>
        <taxon>Eukaryota</taxon>
        <taxon>Fungi</taxon>
        <taxon>Dikarya</taxon>
        <taxon>Ascomycota</taxon>
        <taxon>Pezizomycotina</taxon>
        <taxon>Sordariomycetes</taxon>
        <taxon>Hypocreomycetidae</taxon>
        <taxon>Glomerellales</taxon>
        <taxon>Glomerellaceae</taxon>
        <taxon>Colletotrichum</taxon>
        <taxon>Colletotrichum acutatum species complex</taxon>
    </lineage>
</organism>